<gene>
    <name evidence="2" type="ORF">FRUB_07937</name>
</gene>
<evidence type="ECO:0000313" key="2">
    <source>
        <dbReference type="EMBL" id="OWK36885.1"/>
    </source>
</evidence>
<accession>A0A225DKG5</accession>
<protein>
    <submittedName>
        <fullName evidence="2">Phage-related tail fiber protein</fullName>
    </submittedName>
</protein>
<evidence type="ECO:0000313" key="3">
    <source>
        <dbReference type="Proteomes" id="UP000214646"/>
    </source>
</evidence>
<dbReference type="AlphaFoldDB" id="A0A225DKG5"/>
<feature type="region of interest" description="Disordered" evidence="1">
    <location>
        <begin position="109"/>
        <end position="159"/>
    </location>
</feature>
<reference evidence="3" key="1">
    <citation type="submission" date="2017-06" db="EMBL/GenBank/DDBJ databases">
        <title>Genome analysis of Fimbriiglobus ruber SP5, the first member of the order Planctomycetales with confirmed chitinolytic capability.</title>
        <authorList>
            <person name="Ravin N.V."/>
            <person name="Rakitin A.L."/>
            <person name="Ivanova A.A."/>
            <person name="Beletsky A.V."/>
            <person name="Kulichevskaya I.S."/>
            <person name="Mardanov A.V."/>
            <person name="Dedysh S.N."/>
        </authorList>
    </citation>
    <scope>NUCLEOTIDE SEQUENCE [LARGE SCALE GENOMIC DNA]</scope>
    <source>
        <strain evidence="3">SP5</strain>
    </source>
</reference>
<feature type="compositionally biased region" description="Basic residues" evidence="1">
    <location>
        <begin position="128"/>
        <end position="143"/>
    </location>
</feature>
<sequence>MCPIDGYFDIPFAVGGDLNTIPDATQPSGTVSYEQGYPVGYSTPVGSGGFNVPRTSINQVLNDITTAIQAYQQFGTPPFITTTMNGGTPFSYGQYARVLSAGVVYQSLVGSNTDTRPPRSGWSSTPSRRSKRPRPSPARRTRSRPATTGISPSAPTPAP</sequence>
<keyword evidence="3" id="KW-1185">Reference proteome</keyword>
<dbReference type="OrthoDB" id="9810174at2"/>
<dbReference type="Proteomes" id="UP000214646">
    <property type="component" value="Unassembled WGS sequence"/>
</dbReference>
<proteinExistence type="predicted"/>
<comment type="caution">
    <text evidence="2">The sequence shown here is derived from an EMBL/GenBank/DDBJ whole genome shotgun (WGS) entry which is preliminary data.</text>
</comment>
<organism evidence="2 3">
    <name type="scientific">Fimbriiglobus ruber</name>
    <dbReference type="NCBI Taxonomy" id="1908690"/>
    <lineage>
        <taxon>Bacteria</taxon>
        <taxon>Pseudomonadati</taxon>
        <taxon>Planctomycetota</taxon>
        <taxon>Planctomycetia</taxon>
        <taxon>Gemmatales</taxon>
        <taxon>Gemmataceae</taxon>
        <taxon>Fimbriiglobus</taxon>
    </lineage>
</organism>
<dbReference type="EMBL" id="NIDE01000016">
    <property type="protein sequence ID" value="OWK36885.1"/>
    <property type="molecule type" value="Genomic_DNA"/>
</dbReference>
<dbReference type="RefSeq" id="WP_143393740.1">
    <property type="nucleotide sequence ID" value="NZ_NIDE01000016.1"/>
</dbReference>
<evidence type="ECO:0000256" key="1">
    <source>
        <dbReference type="SAM" id="MobiDB-lite"/>
    </source>
</evidence>
<name>A0A225DKG5_9BACT</name>